<proteinExistence type="predicted"/>
<evidence type="ECO:0000313" key="3">
    <source>
        <dbReference type="Proteomes" id="UP000015100"/>
    </source>
</evidence>
<comment type="caution">
    <text evidence="2">The sequence shown here is derived from an EMBL/GenBank/DDBJ whole genome shotgun (WGS) entry which is preliminary data.</text>
</comment>
<keyword evidence="3" id="KW-1185">Reference proteome</keyword>
<accession>S8AIP8</accession>
<organism evidence="2 3">
    <name type="scientific">Dactylellina haptotyla (strain CBS 200.50)</name>
    <name type="common">Nematode-trapping fungus</name>
    <name type="synonym">Monacrosporium haptotylum</name>
    <dbReference type="NCBI Taxonomy" id="1284197"/>
    <lineage>
        <taxon>Eukaryota</taxon>
        <taxon>Fungi</taxon>
        <taxon>Dikarya</taxon>
        <taxon>Ascomycota</taxon>
        <taxon>Pezizomycotina</taxon>
        <taxon>Orbiliomycetes</taxon>
        <taxon>Orbiliales</taxon>
        <taxon>Orbiliaceae</taxon>
        <taxon>Dactylellina</taxon>
    </lineage>
</organism>
<keyword evidence="1" id="KW-0732">Signal</keyword>
<dbReference type="Proteomes" id="UP000015100">
    <property type="component" value="Unassembled WGS sequence"/>
</dbReference>
<dbReference type="AlphaFoldDB" id="S8AIP8"/>
<dbReference type="HOGENOM" id="CLU_2133415_0_0_1"/>
<reference evidence="2 3" key="1">
    <citation type="journal article" date="2013" name="PLoS Genet.">
        <title>Genomic mechanisms accounting for the adaptation to parasitism in nematode-trapping fungi.</title>
        <authorList>
            <person name="Meerupati T."/>
            <person name="Andersson K.M."/>
            <person name="Friman E."/>
            <person name="Kumar D."/>
            <person name="Tunlid A."/>
            <person name="Ahren D."/>
        </authorList>
    </citation>
    <scope>NUCLEOTIDE SEQUENCE [LARGE SCALE GENOMIC DNA]</scope>
    <source>
        <strain evidence="2 3">CBS 200.50</strain>
    </source>
</reference>
<feature type="signal peptide" evidence="1">
    <location>
        <begin position="1"/>
        <end position="23"/>
    </location>
</feature>
<protein>
    <submittedName>
        <fullName evidence="2">Uncharacterized protein</fullName>
    </submittedName>
</protein>
<reference evidence="3" key="2">
    <citation type="submission" date="2013-04" db="EMBL/GenBank/DDBJ databases">
        <title>Genomic mechanisms accounting for the adaptation to parasitism in nematode-trapping fungi.</title>
        <authorList>
            <person name="Ahren D.G."/>
        </authorList>
    </citation>
    <scope>NUCLEOTIDE SEQUENCE [LARGE SCALE GENOMIC DNA]</scope>
    <source>
        <strain evidence="3">CBS 200.50</strain>
    </source>
</reference>
<evidence type="ECO:0000313" key="2">
    <source>
        <dbReference type="EMBL" id="EPS41021.1"/>
    </source>
</evidence>
<dbReference type="EMBL" id="AQGS01000265">
    <property type="protein sequence ID" value="EPS41021.1"/>
    <property type="molecule type" value="Genomic_DNA"/>
</dbReference>
<feature type="chain" id="PRO_5004547801" evidence="1">
    <location>
        <begin position="24"/>
        <end position="113"/>
    </location>
</feature>
<name>S8AIP8_DACHA</name>
<sequence length="113" mass="12547">MLAFKQIILSFGLLFTMMQFCFAAPLIGLENNRGDGVAFKVPFDPRKSIFFNSFDMVDRTAVNSGNVALIAGSKPTDISRVVRESLRTVNRVTNDALQLIQVILRNPTKITPV</sequence>
<evidence type="ECO:0000256" key="1">
    <source>
        <dbReference type="SAM" id="SignalP"/>
    </source>
</evidence>
<gene>
    <name evidence="2" type="ORF">H072_5088</name>
</gene>